<dbReference type="InterPro" id="IPR052559">
    <property type="entry name" value="V-haloperoxidase"/>
</dbReference>
<accession>A0A7W7H305</accession>
<reference evidence="2 3" key="1">
    <citation type="submission" date="2020-08" db="EMBL/GenBank/DDBJ databases">
        <title>Sequencing the genomes of 1000 actinobacteria strains.</title>
        <authorList>
            <person name="Klenk H.-P."/>
        </authorList>
    </citation>
    <scope>NUCLEOTIDE SEQUENCE [LARGE SCALE GENOMIC DNA]</scope>
    <source>
        <strain evidence="2 3">DSM 45809</strain>
    </source>
</reference>
<gene>
    <name evidence="2" type="ORF">BJY16_006504</name>
</gene>
<dbReference type="PANTHER" id="PTHR34599">
    <property type="entry name" value="PEROXIDASE-RELATED"/>
    <property type="match status" value="1"/>
</dbReference>
<evidence type="ECO:0008006" key="4">
    <source>
        <dbReference type="Google" id="ProtNLM"/>
    </source>
</evidence>
<dbReference type="Proteomes" id="UP000546162">
    <property type="component" value="Unassembled WGS sequence"/>
</dbReference>
<sequence length="408" mass="42410">MPVLATARSRAGATLLGAVTAATLVAAAPAAAQPAPADSVLTWYDTTAAAIATGGAATQVTNNRTWAIAWLAGARAQTGTHSAVGQRAALAGAVHQTLITLIPGQQAAADATLATELAALPDRRQVRDGVAAGRAAAQRLIAERTGDGLDPASVNAPFTVPAAAPGVWQPTPPLFPAATQYGNRVARPFVLRSASQFRPVAPPALGSPRYEADLAEVRAYGSAASTLRTQAQTDTATFWLGSSLTLYTPILRAAVAQSPASIADRTRLIALFHVASVDTQIATSDAKYAYQRWRPVTAIQAGGDTSWLPLHTTPAHPDYPSGHNTYSGAAEGVLTGLTGPHARQPYTIGSPSAPGVTRTYTDWHQPSVENVDARVWSGIHTRNADLAGIRLGSDVARYVLSHAQPLLR</sequence>
<evidence type="ECO:0000313" key="3">
    <source>
        <dbReference type="Proteomes" id="UP000546162"/>
    </source>
</evidence>
<keyword evidence="1" id="KW-0732">Signal</keyword>
<dbReference type="EMBL" id="JACHNB010000001">
    <property type="protein sequence ID" value="MBB4743045.1"/>
    <property type="molecule type" value="Genomic_DNA"/>
</dbReference>
<comment type="caution">
    <text evidence="2">The sequence shown here is derived from an EMBL/GenBank/DDBJ whole genome shotgun (WGS) entry which is preliminary data.</text>
</comment>
<dbReference type="Gene3D" id="1.10.606.20">
    <property type="match status" value="1"/>
</dbReference>
<protein>
    <recommendedName>
        <fullName evidence="4">PAP2 superfamily protein</fullName>
    </recommendedName>
</protein>
<feature type="chain" id="PRO_5039197347" description="PAP2 superfamily protein" evidence="1">
    <location>
        <begin position="33"/>
        <end position="408"/>
    </location>
</feature>
<dbReference type="SUPFAM" id="SSF48317">
    <property type="entry name" value="Acid phosphatase/Vanadium-dependent haloperoxidase"/>
    <property type="match status" value="1"/>
</dbReference>
<feature type="signal peptide" evidence="1">
    <location>
        <begin position="1"/>
        <end position="32"/>
    </location>
</feature>
<proteinExistence type="predicted"/>
<name>A0A7W7H305_9ACTN</name>
<evidence type="ECO:0000256" key="1">
    <source>
        <dbReference type="SAM" id="SignalP"/>
    </source>
</evidence>
<dbReference type="RefSeq" id="WP_185043364.1">
    <property type="nucleotide sequence ID" value="NZ_BAABFG010000005.1"/>
</dbReference>
<keyword evidence="3" id="KW-1185">Reference proteome</keyword>
<evidence type="ECO:0000313" key="2">
    <source>
        <dbReference type="EMBL" id="MBB4743045.1"/>
    </source>
</evidence>
<dbReference type="PANTHER" id="PTHR34599:SF1">
    <property type="entry name" value="PHOSPHATIDIC ACID PHOSPHATASE TYPE 2_HALOPEROXIDASE DOMAIN-CONTAINING PROTEIN"/>
    <property type="match status" value="1"/>
</dbReference>
<dbReference type="AlphaFoldDB" id="A0A7W7H305"/>
<dbReference type="InterPro" id="IPR036938">
    <property type="entry name" value="PAP2/HPO_sf"/>
</dbReference>
<organism evidence="2 3">
    <name type="scientific">Actinoplanes octamycinicus</name>
    <dbReference type="NCBI Taxonomy" id="135948"/>
    <lineage>
        <taxon>Bacteria</taxon>
        <taxon>Bacillati</taxon>
        <taxon>Actinomycetota</taxon>
        <taxon>Actinomycetes</taxon>
        <taxon>Micromonosporales</taxon>
        <taxon>Micromonosporaceae</taxon>
        <taxon>Actinoplanes</taxon>
    </lineage>
</organism>
<dbReference type="CDD" id="cd03398">
    <property type="entry name" value="PAP2_haloperoxidase"/>
    <property type="match status" value="1"/>
</dbReference>